<proteinExistence type="predicted"/>
<organism evidence="2 3">
    <name type="scientific">Daedalea quercina L-15889</name>
    <dbReference type="NCBI Taxonomy" id="1314783"/>
    <lineage>
        <taxon>Eukaryota</taxon>
        <taxon>Fungi</taxon>
        <taxon>Dikarya</taxon>
        <taxon>Basidiomycota</taxon>
        <taxon>Agaricomycotina</taxon>
        <taxon>Agaricomycetes</taxon>
        <taxon>Polyporales</taxon>
        <taxon>Fomitopsis</taxon>
    </lineage>
</organism>
<dbReference type="STRING" id="1314783.A0A165RXJ7"/>
<evidence type="ECO:0000313" key="2">
    <source>
        <dbReference type="EMBL" id="KZT71278.1"/>
    </source>
</evidence>
<reference evidence="2 3" key="1">
    <citation type="journal article" date="2016" name="Mol. Biol. Evol.">
        <title>Comparative Genomics of Early-Diverging Mushroom-Forming Fungi Provides Insights into the Origins of Lignocellulose Decay Capabilities.</title>
        <authorList>
            <person name="Nagy L.G."/>
            <person name="Riley R."/>
            <person name="Tritt A."/>
            <person name="Adam C."/>
            <person name="Daum C."/>
            <person name="Floudas D."/>
            <person name="Sun H."/>
            <person name="Yadav J.S."/>
            <person name="Pangilinan J."/>
            <person name="Larsson K.H."/>
            <person name="Matsuura K."/>
            <person name="Barry K."/>
            <person name="Labutti K."/>
            <person name="Kuo R."/>
            <person name="Ohm R.A."/>
            <person name="Bhattacharya S.S."/>
            <person name="Shirouzu T."/>
            <person name="Yoshinaga Y."/>
            <person name="Martin F.M."/>
            <person name="Grigoriev I.V."/>
            <person name="Hibbett D.S."/>
        </authorList>
    </citation>
    <scope>NUCLEOTIDE SEQUENCE [LARGE SCALE GENOMIC DNA]</scope>
    <source>
        <strain evidence="2 3">L-15889</strain>
    </source>
</reference>
<dbReference type="AlphaFoldDB" id="A0A165RXJ7"/>
<dbReference type="EMBL" id="KV429046">
    <property type="protein sequence ID" value="KZT71278.1"/>
    <property type="molecule type" value="Genomic_DNA"/>
</dbReference>
<evidence type="ECO:0000256" key="1">
    <source>
        <dbReference type="SAM" id="MobiDB-lite"/>
    </source>
</evidence>
<dbReference type="OrthoDB" id="3268560at2759"/>
<feature type="region of interest" description="Disordered" evidence="1">
    <location>
        <begin position="29"/>
        <end position="71"/>
    </location>
</feature>
<evidence type="ECO:0000313" key="3">
    <source>
        <dbReference type="Proteomes" id="UP000076727"/>
    </source>
</evidence>
<keyword evidence="3" id="KW-1185">Reference proteome</keyword>
<accession>A0A165RXJ7</accession>
<dbReference type="Proteomes" id="UP000076727">
    <property type="component" value="Unassembled WGS sequence"/>
</dbReference>
<sequence length="240" mass="26656">MTAFSQLLRPLPAARRAYSVFSKPGGGRYFNSAKPPKVSPGTSKGKVDVSNPPGDVVSAKDQSQSQQHGAHMVAEGLALPIRPTSVTPIHPVFKSQDLKLHQFFSLHRPLLLASQPASALFEPSPPPFNTSRTADTSSVDALAELPEVSAEDDADTARQLARAMVVNRIGASMLWEQTLQRLGVDVAKGREEEVKLAEAEFQVYLDSTKRKRRKKMRTHKLKKRRRVRWFRDSVCEFLAN</sequence>
<gene>
    <name evidence="2" type="ORF">DAEQUDRAFT_123006</name>
</gene>
<name>A0A165RXJ7_9APHY</name>
<protein>
    <submittedName>
        <fullName evidence="2">Uncharacterized protein</fullName>
    </submittedName>
</protein>